<organism evidence="9 10">
    <name type="scientific">Candidatus Sungiibacteriota bacterium</name>
    <dbReference type="NCBI Taxonomy" id="2750080"/>
    <lineage>
        <taxon>Bacteria</taxon>
        <taxon>Candidatus Sungiibacteriota</taxon>
    </lineage>
</organism>
<evidence type="ECO:0000256" key="4">
    <source>
        <dbReference type="ARBA" id="ARBA00022519"/>
    </source>
</evidence>
<protein>
    <recommendedName>
        <fullName evidence="11">Aromatic amino acid permease</fullName>
    </recommendedName>
</protein>
<dbReference type="AlphaFoldDB" id="A0A931SEK4"/>
<evidence type="ECO:0000256" key="5">
    <source>
        <dbReference type="ARBA" id="ARBA00022692"/>
    </source>
</evidence>
<sequence>MLSRYLQALALLVGTIIGVGVFALPFLISRTGFLVGAAEIAALAAVVTLIHLMYGDIVVTTPERHRLPGYARSYLGPVWGRISAFSYLLELTGTLVIYILLGSVFLTTFVSLLFPAFSYPAAVGIFFFAGLLLFFFDSGLSTGVEGWLTFFLVLVMAIIFAAGVRLGTLEFLKTFDPRNIPLPYGAILFALTGTVVIPRTYEAFRGDHQRFRRLIIIGTAIPALLYLGFVFAVLSASPAGVSPEAIRGMTPVLGDSILILGGLVGFLATITSFIGVGLSYKGLLQFDFGFDGRWSWVLASVVPFIFVLIGVSDYIQVIGLIGAIAIGFANIGIVRIWLRLPRHELVSLFPRWLSWLLVGVFSAGILYQALQFIGVGIFVY</sequence>
<gene>
    <name evidence="9" type="ORF">HYT40_03825</name>
</gene>
<keyword evidence="5 8" id="KW-0812">Transmembrane</keyword>
<keyword evidence="2" id="KW-0813">Transport</keyword>
<dbReference type="Pfam" id="PF03222">
    <property type="entry name" value="Trp_Tyr_perm"/>
    <property type="match status" value="1"/>
</dbReference>
<evidence type="ECO:0000256" key="7">
    <source>
        <dbReference type="ARBA" id="ARBA00023136"/>
    </source>
</evidence>
<evidence type="ECO:0000313" key="9">
    <source>
        <dbReference type="EMBL" id="MBI2097243.1"/>
    </source>
</evidence>
<feature type="transmembrane region" description="Helical" evidence="8">
    <location>
        <begin position="87"/>
        <end position="110"/>
    </location>
</feature>
<dbReference type="PANTHER" id="PTHR32195:SF26">
    <property type="entry name" value="TRYPTOPHAN OR TYROSINE TRANSPORTER PROTEIN"/>
    <property type="match status" value="1"/>
</dbReference>
<evidence type="ECO:0000256" key="6">
    <source>
        <dbReference type="ARBA" id="ARBA00022989"/>
    </source>
</evidence>
<feature type="transmembrane region" description="Helical" evidence="8">
    <location>
        <begin position="317"/>
        <end position="340"/>
    </location>
</feature>
<evidence type="ECO:0000313" key="10">
    <source>
        <dbReference type="Proteomes" id="UP000724148"/>
    </source>
</evidence>
<comment type="caution">
    <text evidence="9">The sequence shown here is derived from an EMBL/GenBank/DDBJ whole genome shotgun (WGS) entry which is preliminary data.</text>
</comment>
<name>A0A931SEK4_9BACT</name>
<keyword evidence="4" id="KW-0997">Cell inner membrane</keyword>
<dbReference type="Gene3D" id="1.20.1740.10">
    <property type="entry name" value="Amino acid/polyamine transporter I"/>
    <property type="match status" value="1"/>
</dbReference>
<feature type="transmembrane region" description="Helical" evidence="8">
    <location>
        <begin position="213"/>
        <end position="237"/>
    </location>
</feature>
<keyword evidence="6 8" id="KW-1133">Transmembrane helix</keyword>
<feature type="transmembrane region" description="Helical" evidence="8">
    <location>
        <begin position="33"/>
        <end position="54"/>
    </location>
</feature>
<dbReference type="GO" id="GO:0005886">
    <property type="term" value="C:plasma membrane"/>
    <property type="evidence" value="ECO:0007669"/>
    <property type="project" value="UniProtKB-SubCell"/>
</dbReference>
<dbReference type="Proteomes" id="UP000724148">
    <property type="component" value="Unassembled WGS sequence"/>
</dbReference>
<evidence type="ECO:0008006" key="11">
    <source>
        <dbReference type="Google" id="ProtNLM"/>
    </source>
</evidence>
<feature type="transmembrane region" description="Helical" evidence="8">
    <location>
        <begin position="116"/>
        <end position="136"/>
    </location>
</feature>
<feature type="transmembrane region" description="Helical" evidence="8">
    <location>
        <begin position="352"/>
        <end position="379"/>
    </location>
</feature>
<evidence type="ECO:0000256" key="8">
    <source>
        <dbReference type="SAM" id="Phobius"/>
    </source>
</evidence>
<feature type="transmembrane region" description="Helical" evidence="8">
    <location>
        <begin position="292"/>
        <end position="311"/>
    </location>
</feature>
<accession>A0A931SEK4</accession>
<dbReference type="GO" id="GO:0003333">
    <property type="term" value="P:amino acid transmembrane transport"/>
    <property type="evidence" value="ECO:0007669"/>
    <property type="project" value="InterPro"/>
</dbReference>
<dbReference type="PANTHER" id="PTHR32195">
    <property type="entry name" value="OS07G0662800 PROTEIN"/>
    <property type="match status" value="1"/>
</dbReference>
<dbReference type="EMBL" id="JACOZA010000093">
    <property type="protein sequence ID" value="MBI2097243.1"/>
    <property type="molecule type" value="Genomic_DNA"/>
</dbReference>
<reference evidence="9" key="1">
    <citation type="submission" date="2020-07" db="EMBL/GenBank/DDBJ databases">
        <title>Huge and variable diversity of episymbiotic CPR bacteria and DPANN archaea in groundwater ecosystems.</title>
        <authorList>
            <person name="He C.Y."/>
            <person name="Keren R."/>
            <person name="Whittaker M."/>
            <person name="Farag I.F."/>
            <person name="Doudna J."/>
            <person name="Cate J.H.D."/>
            <person name="Banfield J.F."/>
        </authorList>
    </citation>
    <scope>NUCLEOTIDE SEQUENCE</scope>
    <source>
        <strain evidence="9">NC_groundwater_193_Ag_S-0.1um_51_7</strain>
    </source>
</reference>
<evidence type="ECO:0000256" key="3">
    <source>
        <dbReference type="ARBA" id="ARBA00022475"/>
    </source>
</evidence>
<comment type="subcellular location">
    <subcellularLocation>
        <location evidence="1">Cell inner membrane</location>
        <topology evidence="1">Multi-pass membrane protein</topology>
    </subcellularLocation>
</comment>
<feature type="transmembrane region" description="Helical" evidence="8">
    <location>
        <begin position="148"/>
        <end position="168"/>
    </location>
</feature>
<evidence type="ECO:0000256" key="1">
    <source>
        <dbReference type="ARBA" id="ARBA00004429"/>
    </source>
</evidence>
<proteinExistence type="predicted"/>
<keyword evidence="7 8" id="KW-0472">Membrane</keyword>
<feature type="transmembrane region" description="Helical" evidence="8">
    <location>
        <begin position="180"/>
        <end position="201"/>
    </location>
</feature>
<dbReference type="InterPro" id="IPR018227">
    <property type="entry name" value="Amino_acid_transport_2"/>
</dbReference>
<feature type="transmembrane region" description="Helical" evidence="8">
    <location>
        <begin position="257"/>
        <end position="280"/>
    </location>
</feature>
<keyword evidence="3" id="KW-1003">Cell membrane</keyword>
<evidence type="ECO:0000256" key="2">
    <source>
        <dbReference type="ARBA" id="ARBA00022448"/>
    </source>
</evidence>